<proteinExistence type="predicted"/>
<dbReference type="AlphaFoldDB" id="A0A9N9D7F1"/>
<dbReference type="Proteomes" id="UP000789405">
    <property type="component" value="Unassembled WGS sequence"/>
</dbReference>
<organism evidence="1 2">
    <name type="scientific">Dentiscutata erythropus</name>
    <dbReference type="NCBI Taxonomy" id="1348616"/>
    <lineage>
        <taxon>Eukaryota</taxon>
        <taxon>Fungi</taxon>
        <taxon>Fungi incertae sedis</taxon>
        <taxon>Mucoromycota</taxon>
        <taxon>Glomeromycotina</taxon>
        <taxon>Glomeromycetes</taxon>
        <taxon>Diversisporales</taxon>
        <taxon>Gigasporaceae</taxon>
        <taxon>Dentiscutata</taxon>
    </lineage>
</organism>
<protein>
    <submittedName>
        <fullName evidence="1">8369_t:CDS:1</fullName>
    </submittedName>
</protein>
<gene>
    <name evidence="1" type="ORF">DERYTH_LOCUS8846</name>
</gene>
<keyword evidence="2" id="KW-1185">Reference proteome</keyword>
<accession>A0A9N9D7F1</accession>
<comment type="caution">
    <text evidence="1">The sequence shown here is derived from an EMBL/GenBank/DDBJ whole genome shotgun (WGS) entry which is preliminary data.</text>
</comment>
<dbReference type="EMBL" id="CAJVPY010004669">
    <property type="protein sequence ID" value="CAG8625107.1"/>
    <property type="molecule type" value="Genomic_DNA"/>
</dbReference>
<name>A0A9N9D7F1_9GLOM</name>
<evidence type="ECO:0000313" key="2">
    <source>
        <dbReference type="Proteomes" id="UP000789405"/>
    </source>
</evidence>
<dbReference type="OrthoDB" id="2443487at2759"/>
<reference evidence="1" key="1">
    <citation type="submission" date="2021-06" db="EMBL/GenBank/DDBJ databases">
        <authorList>
            <person name="Kallberg Y."/>
            <person name="Tangrot J."/>
            <person name="Rosling A."/>
        </authorList>
    </citation>
    <scope>NUCLEOTIDE SEQUENCE</scope>
    <source>
        <strain evidence="1">MA453B</strain>
    </source>
</reference>
<sequence length="88" mass="10077">MPLPDPIWEYFNKLGYVVGNFDRKKNYFGSSYEESDNETSISTTTSISSAVNCISKREQDSLELAFAKSVFRCDFFLSLSKMKPIKDL</sequence>
<evidence type="ECO:0000313" key="1">
    <source>
        <dbReference type="EMBL" id="CAG8625107.1"/>
    </source>
</evidence>